<keyword evidence="1" id="KW-0433">Leucine-rich repeat</keyword>
<gene>
    <name evidence="3" type="ORF">TrRE_jg3089</name>
</gene>
<keyword evidence="2" id="KW-0677">Repeat</keyword>
<dbReference type="SUPFAM" id="SSF52058">
    <property type="entry name" value="L domain-like"/>
    <property type="match status" value="1"/>
</dbReference>
<evidence type="ECO:0000313" key="3">
    <source>
        <dbReference type="EMBL" id="GMH65454.1"/>
    </source>
</evidence>
<dbReference type="Gene3D" id="3.80.10.10">
    <property type="entry name" value="Ribonuclease Inhibitor"/>
    <property type="match status" value="1"/>
</dbReference>
<dbReference type="InterPro" id="IPR050216">
    <property type="entry name" value="LRR_domain-containing"/>
</dbReference>
<name>A0A9W7ABR8_9STRA</name>
<evidence type="ECO:0000256" key="2">
    <source>
        <dbReference type="ARBA" id="ARBA00022737"/>
    </source>
</evidence>
<sequence length="101" mass="11272">MEEYDELSAGPNETGAIDLSHSAWAELPDQLFEFSSRLLTLDLSHNKLVEVEADFGKLNLLSTLKLNNNLITSIHPNIGMCIRLKNLNLNGNRIGEIPKQI</sequence>
<dbReference type="AlphaFoldDB" id="A0A9W7ABR8"/>
<keyword evidence="4" id="KW-1185">Reference proteome</keyword>
<reference evidence="3" key="1">
    <citation type="submission" date="2022-07" db="EMBL/GenBank/DDBJ databases">
        <title>Genome analysis of Parmales, a sister group of diatoms, reveals the evolutionary specialization of diatoms from phago-mixotrophs to photoautotrophs.</title>
        <authorList>
            <person name="Ban H."/>
            <person name="Sato S."/>
            <person name="Yoshikawa S."/>
            <person name="Kazumasa Y."/>
            <person name="Nakamura Y."/>
            <person name="Ichinomiya M."/>
            <person name="Saitoh K."/>
            <person name="Sato N."/>
            <person name="Blanc-Mathieu R."/>
            <person name="Endo H."/>
            <person name="Kuwata A."/>
            <person name="Ogata H."/>
        </authorList>
    </citation>
    <scope>NUCLEOTIDE SEQUENCE</scope>
</reference>
<dbReference type="Pfam" id="PF00560">
    <property type="entry name" value="LRR_1"/>
    <property type="match status" value="1"/>
</dbReference>
<dbReference type="Proteomes" id="UP001165082">
    <property type="component" value="Unassembled WGS sequence"/>
</dbReference>
<dbReference type="InterPro" id="IPR032675">
    <property type="entry name" value="LRR_dom_sf"/>
</dbReference>
<protein>
    <submittedName>
        <fullName evidence="3">Uncharacterized protein</fullName>
    </submittedName>
</protein>
<comment type="caution">
    <text evidence="3">The sequence shown here is derived from an EMBL/GenBank/DDBJ whole genome shotgun (WGS) entry which is preliminary data.</text>
</comment>
<feature type="non-terminal residue" evidence="3">
    <location>
        <position position="1"/>
    </location>
</feature>
<dbReference type="PROSITE" id="PS51450">
    <property type="entry name" value="LRR"/>
    <property type="match status" value="1"/>
</dbReference>
<organism evidence="3 4">
    <name type="scientific">Triparma retinervis</name>
    <dbReference type="NCBI Taxonomy" id="2557542"/>
    <lineage>
        <taxon>Eukaryota</taxon>
        <taxon>Sar</taxon>
        <taxon>Stramenopiles</taxon>
        <taxon>Ochrophyta</taxon>
        <taxon>Bolidophyceae</taxon>
        <taxon>Parmales</taxon>
        <taxon>Triparmaceae</taxon>
        <taxon>Triparma</taxon>
    </lineage>
</organism>
<dbReference type="PANTHER" id="PTHR48051">
    <property type="match status" value="1"/>
</dbReference>
<dbReference type="GO" id="GO:0005737">
    <property type="term" value="C:cytoplasm"/>
    <property type="evidence" value="ECO:0007669"/>
    <property type="project" value="TreeGrafter"/>
</dbReference>
<dbReference type="InterPro" id="IPR001611">
    <property type="entry name" value="Leu-rich_rpt"/>
</dbReference>
<dbReference type="OrthoDB" id="44077at2759"/>
<dbReference type="EMBL" id="BRXZ01002580">
    <property type="protein sequence ID" value="GMH65454.1"/>
    <property type="molecule type" value="Genomic_DNA"/>
</dbReference>
<dbReference type="PANTHER" id="PTHR48051:SF1">
    <property type="entry name" value="RAS SUPPRESSOR PROTEIN 1"/>
    <property type="match status" value="1"/>
</dbReference>
<accession>A0A9W7ABR8</accession>
<evidence type="ECO:0000313" key="4">
    <source>
        <dbReference type="Proteomes" id="UP001165082"/>
    </source>
</evidence>
<proteinExistence type="predicted"/>
<dbReference type="Pfam" id="PF13855">
    <property type="entry name" value="LRR_8"/>
    <property type="match status" value="1"/>
</dbReference>
<evidence type="ECO:0000256" key="1">
    <source>
        <dbReference type="ARBA" id="ARBA00022614"/>
    </source>
</evidence>